<dbReference type="Gene3D" id="3.30.70.1050">
    <property type="entry name" value="Trigger factor ribosome-binding domain"/>
    <property type="match status" value="1"/>
</dbReference>
<dbReference type="PANTHER" id="PTHR30560:SF3">
    <property type="entry name" value="TRIGGER FACTOR-LIKE PROTEIN TIG, CHLOROPLASTIC"/>
    <property type="match status" value="1"/>
</dbReference>
<dbReference type="PIRSF" id="PIRSF003095">
    <property type="entry name" value="Trigger_factor"/>
    <property type="match status" value="1"/>
</dbReference>
<organism evidence="15 16">
    <name type="scientific">Chelatococcus sambhunathii</name>
    <dbReference type="NCBI Taxonomy" id="363953"/>
    <lineage>
        <taxon>Bacteria</taxon>
        <taxon>Pseudomonadati</taxon>
        <taxon>Pseudomonadota</taxon>
        <taxon>Alphaproteobacteria</taxon>
        <taxon>Hyphomicrobiales</taxon>
        <taxon>Chelatococcaceae</taxon>
        <taxon>Chelatococcus</taxon>
    </lineage>
</organism>
<dbReference type="HAMAP" id="MF_00303">
    <property type="entry name" value="Trigger_factor_Tig"/>
    <property type="match status" value="1"/>
</dbReference>
<comment type="similarity">
    <text evidence="2 10 12">Belongs to the FKBP-type PPIase family. Tig subfamily.</text>
</comment>
<dbReference type="NCBIfam" id="TIGR00115">
    <property type="entry name" value="tig"/>
    <property type="match status" value="1"/>
</dbReference>
<evidence type="ECO:0000256" key="4">
    <source>
        <dbReference type="ARBA" id="ARBA00016902"/>
    </source>
</evidence>
<dbReference type="Pfam" id="PF05698">
    <property type="entry name" value="Trigger_C"/>
    <property type="match status" value="1"/>
</dbReference>
<comment type="subcellular location">
    <subcellularLocation>
        <location evidence="10">Cytoplasm</location>
    </subcellularLocation>
    <text evidence="10">About half TF is bound to the ribosome near the polypeptide exit tunnel while the other half is free in the cytoplasm.</text>
</comment>
<reference evidence="15" key="1">
    <citation type="submission" date="2020-10" db="EMBL/GenBank/DDBJ databases">
        <authorList>
            <person name="Abbas A."/>
            <person name="Razzaq R."/>
            <person name="Waqas M."/>
            <person name="Abbas N."/>
            <person name="Nielsen T.K."/>
            <person name="Hansen L.H."/>
            <person name="Hussain S."/>
            <person name="Shahid M."/>
        </authorList>
    </citation>
    <scope>NUCLEOTIDE SEQUENCE</scope>
    <source>
        <strain evidence="15">S14</strain>
    </source>
</reference>
<dbReference type="Proteomes" id="UP001181622">
    <property type="component" value="Unassembled WGS sequence"/>
</dbReference>
<evidence type="ECO:0000256" key="8">
    <source>
        <dbReference type="ARBA" id="ARBA00024849"/>
    </source>
</evidence>
<protein>
    <recommendedName>
        <fullName evidence="4 10">Trigger factor</fullName>
        <shortName evidence="10">TF</shortName>
        <ecNumber evidence="3 10">5.2.1.8</ecNumber>
    </recommendedName>
    <alternativeName>
        <fullName evidence="9 10">PPIase</fullName>
    </alternativeName>
</protein>
<evidence type="ECO:0000313" key="16">
    <source>
        <dbReference type="Proteomes" id="UP001181622"/>
    </source>
</evidence>
<dbReference type="InterPro" id="IPR001179">
    <property type="entry name" value="PPIase_FKBP_dom"/>
</dbReference>
<evidence type="ECO:0000256" key="3">
    <source>
        <dbReference type="ARBA" id="ARBA00013194"/>
    </source>
</evidence>
<evidence type="ECO:0000256" key="1">
    <source>
        <dbReference type="ARBA" id="ARBA00000971"/>
    </source>
</evidence>
<feature type="compositionally biased region" description="Acidic residues" evidence="13">
    <location>
        <begin position="446"/>
        <end position="455"/>
    </location>
</feature>
<dbReference type="InterPro" id="IPR027304">
    <property type="entry name" value="Trigger_fact/SurA_dom_sf"/>
</dbReference>
<dbReference type="InterPro" id="IPR036611">
    <property type="entry name" value="Trigger_fac_ribosome-bd_sf"/>
</dbReference>
<dbReference type="InterPro" id="IPR046357">
    <property type="entry name" value="PPIase_dom_sf"/>
</dbReference>
<feature type="compositionally biased region" description="Basic and acidic residues" evidence="13">
    <location>
        <begin position="470"/>
        <end position="498"/>
    </location>
</feature>
<comment type="domain">
    <text evidence="10">Consists of 3 domains; the N-terminus binds the ribosome, the middle domain has PPIase activity, while the C-terminus has intrinsic chaperone activity on its own.</text>
</comment>
<name>A0ABU1DAM3_9HYPH</name>
<dbReference type="Gene3D" id="3.10.50.40">
    <property type="match status" value="1"/>
</dbReference>
<keyword evidence="6 10" id="KW-0143">Chaperone</keyword>
<proteinExistence type="inferred from homology"/>
<comment type="caution">
    <text evidence="15">The sequence shown here is derived from an EMBL/GenBank/DDBJ whole genome shotgun (WGS) entry which is preliminary data.</text>
</comment>
<dbReference type="SUPFAM" id="SSF54534">
    <property type="entry name" value="FKBP-like"/>
    <property type="match status" value="1"/>
</dbReference>
<keyword evidence="7 10" id="KW-0413">Isomerase</keyword>
<comment type="catalytic activity">
    <reaction evidence="1 10 11">
        <text>[protein]-peptidylproline (omega=180) = [protein]-peptidylproline (omega=0)</text>
        <dbReference type="Rhea" id="RHEA:16237"/>
        <dbReference type="Rhea" id="RHEA-COMP:10747"/>
        <dbReference type="Rhea" id="RHEA-COMP:10748"/>
        <dbReference type="ChEBI" id="CHEBI:83833"/>
        <dbReference type="ChEBI" id="CHEBI:83834"/>
        <dbReference type="EC" id="5.2.1.8"/>
    </reaction>
</comment>
<evidence type="ECO:0000256" key="12">
    <source>
        <dbReference type="RuleBase" id="RU003914"/>
    </source>
</evidence>
<dbReference type="Pfam" id="PF05697">
    <property type="entry name" value="Trigger_N"/>
    <property type="match status" value="1"/>
</dbReference>
<evidence type="ECO:0000256" key="10">
    <source>
        <dbReference type="HAMAP-Rule" id="MF_00303"/>
    </source>
</evidence>
<dbReference type="GO" id="GO:0003755">
    <property type="term" value="F:peptidyl-prolyl cis-trans isomerase activity"/>
    <property type="evidence" value="ECO:0007669"/>
    <property type="project" value="UniProtKB-EC"/>
</dbReference>
<keyword evidence="10 12" id="KW-0131">Cell cycle</keyword>
<dbReference type="RefSeq" id="WP_309388207.1">
    <property type="nucleotide sequence ID" value="NZ_JADBEO010000001.1"/>
</dbReference>
<evidence type="ECO:0000256" key="9">
    <source>
        <dbReference type="ARBA" id="ARBA00029986"/>
    </source>
</evidence>
<evidence type="ECO:0000256" key="7">
    <source>
        <dbReference type="ARBA" id="ARBA00023235"/>
    </source>
</evidence>
<keyword evidence="16" id="KW-1185">Reference proteome</keyword>
<evidence type="ECO:0000256" key="5">
    <source>
        <dbReference type="ARBA" id="ARBA00023110"/>
    </source>
</evidence>
<dbReference type="Pfam" id="PF00254">
    <property type="entry name" value="FKBP_C"/>
    <property type="match status" value="1"/>
</dbReference>
<dbReference type="EC" id="5.2.1.8" evidence="3 10"/>
<keyword evidence="10 12" id="KW-0132">Cell division</keyword>
<dbReference type="EMBL" id="JADBEO010000001">
    <property type="protein sequence ID" value="MDR4305163.1"/>
    <property type="molecule type" value="Genomic_DNA"/>
</dbReference>
<sequence>MQVTQTLDEGLKREFKIVVPASDLDARLNERLDGLKDRVNINGFRKGKVPLAHLKKLYGKSVMAEVLDQVVAEANKKIVDDNGLKLAMQPKVKVTAEDESDEQQAVLGVIEGKHDLSLSVAMEVLPKVELKDVAELKVERLVTDVEDKDVEETLDRVASSNRPFAAKDGAAANGDRVTIDFVGKMGGEPFEGGSAEGHQLELGSNSFIPGFEDQLVGAKAGDEKAVTVSFPEAYPAAELAGKEATFDVKVHAVETPGEVKIDDELAKGLGFEDVAKLKDAVREQIGTDYARVSRQKLKRQLLDGLDAQYAFDLPPTLVEQEFDNVWRQVIADLAREGRTLADEDTSEDEAKAEYRKIAERRVRLGLVLAEIGEKHEIKVADDEVTRALVERARQYPGQEQQVWDFYRNNPEALAELRAPIFEDKVVDAILEKATVTERKVSRDELFATEDDEDGAEADKPKAKKASSKSAKSDAAPKKAKAKKSEGAADDKAEPEAGA</sequence>
<keyword evidence="5 10" id="KW-0697">Rotamase</keyword>
<evidence type="ECO:0000256" key="13">
    <source>
        <dbReference type="SAM" id="MobiDB-lite"/>
    </source>
</evidence>
<keyword evidence="10" id="KW-0963">Cytoplasm</keyword>
<evidence type="ECO:0000259" key="14">
    <source>
        <dbReference type="PROSITE" id="PS50059"/>
    </source>
</evidence>
<dbReference type="SUPFAM" id="SSF102735">
    <property type="entry name" value="Trigger factor ribosome-binding domain"/>
    <property type="match status" value="1"/>
</dbReference>
<dbReference type="InterPro" id="IPR037041">
    <property type="entry name" value="Trigger_fac_C_sf"/>
</dbReference>
<accession>A0ABU1DAM3</accession>
<feature type="domain" description="PPIase FKBP-type" evidence="14">
    <location>
        <begin position="174"/>
        <end position="256"/>
    </location>
</feature>
<evidence type="ECO:0000256" key="2">
    <source>
        <dbReference type="ARBA" id="ARBA00005464"/>
    </source>
</evidence>
<dbReference type="PROSITE" id="PS50059">
    <property type="entry name" value="FKBP_PPIASE"/>
    <property type="match status" value="1"/>
</dbReference>
<dbReference type="InterPro" id="IPR008881">
    <property type="entry name" value="Trigger_fac_ribosome-bd_bac"/>
</dbReference>
<dbReference type="SUPFAM" id="SSF109998">
    <property type="entry name" value="Triger factor/SurA peptide-binding domain-like"/>
    <property type="match status" value="1"/>
</dbReference>
<dbReference type="Gene3D" id="1.10.3120.10">
    <property type="entry name" value="Trigger factor, C-terminal domain"/>
    <property type="match status" value="1"/>
</dbReference>
<comment type="function">
    <text evidence="8 10">Involved in protein export. Acts as a chaperone by maintaining the newly synthesized protein in an open conformation. Functions as a peptidyl-prolyl cis-trans isomerase.</text>
</comment>
<feature type="region of interest" description="Disordered" evidence="13">
    <location>
        <begin position="444"/>
        <end position="498"/>
    </location>
</feature>
<dbReference type="PANTHER" id="PTHR30560">
    <property type="entry name" value="TRIGGER FACTOR CHAPERONE AND PEPTIDYL-PROLYL CIS/TRANS ISOMERASE"/>
    <property type="match status" value="1"/>
</dbReference>
<dbReference type="InterPro" id="IPR005215">
    <property type="entry name" value="Trig_fac"/>
</dbReference>
<gene>
    <name evidence="10" type="primary">tig</name>
    <name evidence="15" type="ORF">IHQ68_00785</name>
</gene>
<dbReference type="InterPro" id="IPR008880">
    <property type="entry name" value="Trigger_fac_C"/>
</dbReference>
<evidence type="ECO:0000256" key="6">
    <source>
        <dbReference type="ARBA" id="ARBA00023186"/>
    </source>
</evidence>
<evidence type="ECO:0000313" key="15">
    <source>
        <dbReference type="EMBL" id="MDR4305163.1"/>
    </source>
</evidence>
<evidence type="ECO:0000256" key="11">
    <source>
        <dbReference type="PROSITE-ProRule" id="PRU00277"/>
    </source>
</evidence>